<evidence type="ECO:0000313" key="2">
    <source>
        <dbReference type="Proteomes" id="UP001149165"/>
    </source>
</evidence>
<dbReference type="AlphaFoldDB" id="A0A9W9KJC9"/>
<reference evidence="1" key="1">
    <citation type="submission" date="2022-11" db="EMBL/GenBank/DDBJ databases">
        <authorList>
            <person name="Petersen C."/>
        </authorList>
    </citation>
    <scope>NUCLEOTIDE SEQUENCE</scope>
    <source>
        <strain evidence="1">IBT 30069</strain>
    </source>
</reference>
<gene>
    <name evidence="1" type="ORF">N7456_004107</name>
</gene>
<accession>A0A9W9KJC9</accession>
<keyword evidence="2" id="KW-1185">Reference proteome</keyword>
<sequence>MSEQKPRRVLVVVSNKNPLWEQAWSASEDTCKAALEILKSNHLLEHNDPTSIRLLAKTNWGTRVFIVFDIANVSYDPATGHLPEQNNLPVSIVHLSGRVKAYPAGPPAQSRVNNEIARIHNLNGIGSVPPFVTDYALGPPTYYNPRDPSLL</sequence>
<dbReference type="EMBL" id="JAPQKH010000003">
    <property type="protein sequence ID" value="KAJ5107432.1"/>
    <property type="molecule type" value="Genomic_DNA"/>
</dbReference>
<evidence type="ECO:0000313" key="1">
    <source>
        <dbReference type="EMBL" id="KAJ5107432.1"/>
    </source>
</evidence>
<comment type="caution">
    <text evidence="1">The sequence shown here is derived from an EMBL/GenBank/DDBJ whole genome shotgun (WGS) entry which is preliminary data.</text>
</comment>
<dbReference type="Proteomes" id="UP001149165">
    <property type="component" value="Unassembled WGS sequence"/>
</dbReference>
<organism evidence="1 2">
    <name type="scientific">Penicillium angulare</name>
    <dbReference type="NCBI Taxonomy" id="116970"/>
    <lineage>
        <taxon>Eukaryota</taxon>
        <taxon>Fungi</taxon>
        <taxon>Dikarya</taxon>
        <taxon>Ascomycota</taxon>
        <taxon>Pezizomycotina</taxon>
        <taxon>Eurotiomycetes</taxon>
        <taxon>Eurotiomycetidae</taxon>
        <taxon>Eurotiales</taxon>
        <taxon>Aspergillaceae</taxon>
        <taxon>Penicillium</taxon>
    </lineage>
</organism>
<protein>
    <submittedName>
        <fullName evidence="1">Uncharacterized protein</fullName>
    </submittedName>
</protein>
<name>A0A9W9KJC9_9EURO</name>
<proteinExistence type="predicted"/>
<reference evidence="1" key="2">
    <citation type="journal article" date="2023" name="IMA Fungus">
        <title>Comparative genomic study of the Penicillium genus elucidates a diverse pangenome and 15 lateral gene transfer events.</title>
        <authorList>
            <person name="Petersen C."/>
            <person name="Sorensen T."/>
            <person name="Nielsen M.R."/>
            <person name="Sondergaard T.E."/>
            <person name="Sorensen J.L."/>
            <person name="Fitzpatrick D.A."/>
            <person name="Frisvad J.C."/>
            <person name="Nielsen K.L."/>
        </authorList>
    </citation>
    <scope>NUCLEOTIDE SEQUENCE</scope>
    <source>
        <strain evidence="1">IBT 30069</strain>
    </source>
</reference>
<dbReference type="OrthoDB" id="4358740at2759"/>